<dbReference type="GeneID" id="90004212"/>
<organism evidence="4 5">
    <name type="scientific">Knufia obscura</name>
    <dbReference type="NCBI Taxonomy" id="1635080"/>
    <lineage>
        <taxon>Eukaryota</taxon>
        <taxon>Fungi</taxon>
        <taxon>Dikarya</taxon>
        <taxon>Ascomycota</taxon>
        <taxon>Pezizomycotina</taxon>
        <taxon>Eurotiomycetes</taxon>
        <taxon>Chaetothyriomycetidae</taxon>
        <taxon>Chaetothyriales</taxon>
        <taxon>Trichomeriaceae</taxon>
        <taxon>Knufia</taxon>
    </lineage>
</organism>
<feature type="compositionally biased region" description="Low complexity" evidence="2">
    <location>
        <begin position="363"/>
        <end position="372"/>
    </location>
</feature>
<feature type="region of interest" description="Disordered" evidence="2">
    <location>
        <begin position="290"/>
        <end position="439"/>
    </location>
</feature>
<feature type="compositionally biased region" description="Polar residues" evidence="2">
    <location>
        <begin position="318"/>
        <end position="334"/>
    </location>
</feature>
<feature type="region of interest" description="Disordered" evidence="2">
    <location>
        <begin position="1"/>
        <end position="54"/>
    </location>
</feature>
<dbReference type="Pfam" id="PF26434">
    <property type="entry name" value="YAG7_C"/>
    <property type="match status" value="1"/>
</dbReference>
<protein>
    <recommendedName>
        <fullName evidence="3">YAG7-like dimerisation domain-containing protein</fullName>
    </recommendedName>
</protein>
<evidence type="ECO:0000259" key="3">
    <source>
        <dbReference type="Pfam" id="PF26434"/>
    </source>
</evidence>
<feature type="compositionally biased region" description="Acidic residues" evidence="2">
    <location>
        <begin position="253"/>
        <end position="274"/>
    </location>
</feature>
<dbReference type="EMBL" id="JAVHJV010000020">
    <property type="protein sequence ID" value="KAK5937014.1"/>
    <property type="molecule type" value="Genomic_DNA"/>
</dbReference>
<feature type="coiled-coil region" evidence="1">
    <location>
        <begin position="124"/>
        <end position="162"/>
    </location>
</feature>
<evidence type="ECO:0000313" key="5">
    <source>
        <dbReference type="Proteomes" id="UP001334248"/>
    </source>
</evidence>
<accession>A0ABR0RA49</accession>
<dbReference type="Proteomes" id="UP001334248">
    <property type="component" value="Unassembled WGS sequence"/>
</dbReference>
<name>A0ABR0RA49_9EURO</name>
<dbReference type="RefSeq" id="XP_064725104.1">
    <property type="nucleotide sequence ID" value="XM_064879151.1"/>
</dbReference>
<sequence>MSETSSVRMADSKSAKKRKAKTNFANAPPAETSNEGQVKVNGTSTEDDGGSPYLKELQKQIRNVTKKLTAISKTKTTIAETGEADLDTLVRTKKILPEQRSQIEREPQLQQQLKDYESRQKVFLEFSQDLESRYEKEKDALKEAHEAEIEKLKEEGTQTSTKDSQTKVREALQITCQFLHAAAFQRQKEDVDQVESDAYEAVLFHLYQGNSTAINTLSNVVEGSDEKITNNTGEELDYTFGQLKTSAMSTTVDEAEPQETAEPAVEEPATDEPASDPTIVNAGLTELEDTATVPTSEEEPPSAAPDQASIAEPGNAVAESSWNPEASMTETQTGEDWVQVPRDPAETETGAPPAMQQSTSNWADEAGAAAEESGTTPVAENDGFSEVKRERGGRGRGGRGRGFDGRGRGRGGRGEFRGRGGGRGRGGPRGGAPQAAQAS</sequence>
<feature type="compositionally biased region" description="Polar residues" evidence="2">
    <location>
        <begin position="31"/>
        <end position="44"/>
    </location>
</feature>
<feature type="compositionally biased region" description="Gly residues" evidence="2">
    <location>
        <begin position="419"/>
        <end position="430"/>
    </location>
</feature>
<feature type="region of interest" description="Disordered" evidence="2">
    <location>
        <begin position="247"/>
        <end position="278"/>
    </location>
</feature>
<reference evidence="4 5" key="1">
    <citation type="journal article" date="2023" name="Res Sq">
        <title>Genomic and morphological characterization of Knufia obscura isolated from the Mars 2020 spacecraft assembly facility.</title>
        <authorList>
            <person name="Chander A.M."/>
            <person name="Teixeira M.M."/>
            <person name="Singh N.K."/>
            <person name="Williams M.P."/>
            <person name="Parker C.W."/>
            <person name="Leo P."/>
            <person name="Stajich J.E."/>
            <person name="Torok T."/>
            <person name="Tighe S."/>
            <person name="Mason C.E."/>
            <person name="Venkateswaran K."/>
        </authorList>
    </citation>
    <scope>NUCLEOTIDE SEQUENCE [LARGE SCALE GENOMIC DNA]</scope>
    <source>
        <strain evidence="4 5">CCFEE 5817</strain>
    </source>
</reference>
<feature type="domain" description="YAG7-like dimerisation" evidence="3">
    <location>
        <begin position="166"/>
        <end position="247"/>
    </location>
</feature>
<dbReference type="InterPro" id="IPR058602">
    <property type="entry name" value="YAG7_dimerisation_dom"/>
</dbReference>
<keyword evidence="1" id="KW-0175">Coiled coil</keyword>
<proteinExistence type="predicted"/>
<evidence type="ECO:0000256" key="2">
    <source>
        <dbReference type="SAM" id="MobiDB-lite"/>
    </source>
</evidence>
<feature type="compositionally biased region" description="Basic and acidic residues" evidence="2">
    <location>
        <begin position="401"/>
        <end position="418"/>
    </location>
</feature>
<evidence type="ECO:0000256" key="1">
    <source>
        <dbReference type="SAM" id="Coils"/>
    </source>
</evidence>
<keyword evidence="5" id="KW-1185">Reference proteome</keyword>
<gene>
    <name evidence="4" type="ORF">PMZ80_010763</name>
</gene>
<evidence type="ECO:0000313" key="4">
    <source>
        <dbReference type="EMBL" id="KAK5937014.1"/>
    </source>
</evidence>
<comment type="caution">
    <text evidence="4">The sequence shown here is derived from an EMBL/GenBank/DDBJ whole genome shotgun (WGS) entry which is preliminary data.</text>
</comment>